<evidence type="ECO:0000256" key="2">
    <source>
        <dbReference type="SAM" id="Phobius"/>
    </source>
</evidence>
<keyword evidence="2" id="KW-0812">Transmembrane</keyword>
<feature type="transmembrane region" description="Helical" evidence="2">
    <location>
        <begin position="405"/>
        <end position="421"/>
    </location>
</feature>
<evidence type="ECO:0000313" key="4">
    <source>
        <dbReference type="Proteomes" id="UP000647172"/>
    </source>
</evidence>
<reference evidence="3" key="1">
    <citation type="submission" date="2021-01" db="EMBL/GenBank/DDBJ databases">
        <title>Whole genome shotgun sequence of Actinoplanes nipponensis NBRC 14063.</title>
        <authorList>
            <person name="Komaki H."/>
            <person name="Tamura T."/>
        </authorList>
    </citation>
    <scope>NUCLEOTIDE SEQUENCE</scope>
    <source>
        <strain evidence="3">NBRC 14063</strain>
    </source>
</reference>
<dbReference type="Proteomes" id="UP000647172">
    <property type="component" value="Unassembled WGS sequence"/>
</dbReference>
<feature type="transmembrane region" description="Helical" evidence="2">
    <location>
        <begin position="324"/>
        <end position="344"/>
    </location>
</feature>
<dbReference type="EMBL" id="BOMQ01000061">
    <property type="protein sequence ID" value="GIE51659.1"/>
    <property type="molecule type" value="Genomic_DNA"/>
</dbReference>
<feature type="transmembrane region" description="Helical" evidence="2">
    <location>
        <begin position="546"/>
        <end position="565"/>
    </location>
</feature>
<keyword evidence="4" id="KW-1185">Reference proteome</keyword>
<proteinExistence type="predicted"/>
<feature type="transmembrane region" description="Helical" evidence="2">
    <location>
        <begin position="247"/>
        <end position="268"/>
    </location>
</feature>
<feature type="transmembrane region" description="Helical" evidence="2">
    <location>
        <begin position="161"/>
        <end position="183"/>
    </location>
</feature>
<feature type="transmembrane region" description="Helical" evidence="2">
    <location>
        <begin position="107"/>
        <end position="125"/>
    </location>
</feature>
<evidence type="ECO:0000313" key="3">
    <source>
        <dbReference type="EMBL" id="GIE51659.1"/>
    </source>
</evidence>
<feature type="transmembrane region" description="Helical" evidence="2">
    <location>
        <begin position="571"/>
        <end position="588"/>
    </location>
</feature>
<feature type="transmembrane region" description="Helical" evidence="2">
    <location>
        <begin position="134"/>
        <end position="155"/>
    </location>
</feature>
<feature type="transmembrane region" description="Helical" evidence="2">
    <location>
        <begin position="600"/>
        <end position="621"/>
    </location>
</feature>
<feature type="transmembrane region" description="Helical" evidence="2">
    <location>
        <begin position="275"/>
        <end position="296"/>
    </location>
</feature>
<feature type="transmembrane region" description="Helical" evidence="2">
    <location>
        <begin position="519"/>
        <end position="539"/>
    </location>
</feature>
<keyword evidence="2" id="KW-1133">Transmembrane helix</keyword>
<protein>
    <submittedName>
        <fullName evidence="3">Uncharacterized protein</fullName>
    </submittedName>
</protein>
<comment type="caution">
    <text evidence="3">The sequence shown here is derived from an EMBL/GenBank/DDBJ whole genome shotgun (WGS) entry which is preliminary data.</text>
</comment>
<gene>
    <name evidence="3" type="ORF">Ani05nite_51930</name>
</gene>
<feature type="transmembrane region" description="Helical" evidence="2">
    <location>
        <begin position="464"/>
        <end position="484"/>
    </location>
</feature>
<feature type="transmembrane region" description="Helical" evidence="2">
    <location>
        <begin position="215"/>
        <end position="235"/>
    </location>
</feature>
<sequence>MTTYRGVVARTGRLSRPAEPEDRTAVSADHVAGAPPGTATGRELGRIYRSRPRRDWNFTENLSSSSNASPYTRDTSDHRLIISASSLVMLMVGSIGFAAQAPVARTVGLVFYVLIGLGGAPWVLARSMRLPTRLAMTALTTLCVPTFVGTVMLQTRAWHPATAFVALAVVTVPLHVLGCRIAVRDRRSTRGRANPPGADRLVRLRRSLVRLARKHVNLSLLLSLGGGAICLVAALTHRHTDPGLWGFLPVIGPLWYAGLLLVLLSFAVSRASSDASVAIAVLILVLILTGTPALVYDGPRSQSASKHVDFVQQIRTVHQMNTTVAVYSAWPGYFAAMAWVSDIAGIRDPMRLAQAWPVLLGFFRLCALRFLAGTVLKSRTTAWVAVALAVLADPIGADYFSPQSVGFVLGLLIVAIALSHYDSRMKVVALTGAGCALATSHQLSPYIVGGTMCILAVFRQIRPWWLPATVLAPAVAWAASHWSALKEFVYFGEVGNAKNFRPPATATAPGLERLVVVDLTVWALVGGILILGATAAAVVYRRRRGIEVWALACAPISGLLVIAVNPYGQEGIFRATLFGLPWLALLAAQSFRSMSANRPNVALVAILAVLSTTFLVASFGMDAANVIRPTDRQAFHQFRSTPMPPGSVGYLLMLGPGDLPSSPPTEDLTHLSVERETVEPPGAVPPVETATARSRRLTKAIVAYSRRDGRPARIFALWSPTSSVYGWEYGLERPETFARLREALRTMPGWSVRYEAGGTVLFEYHQPRRRSAAPR</sequence>
<dbReference type="RefSeq" id="WP_203772395.1">
    <property type="nucleotide sequence ID" value="NZ_BAAAYJ010000097.1"/>
</dbReference>
<feature type="transmembrane region" description="Helical" evidence="2">
    <location>
        <begin position="80"/>
        <end position="101"/>
    </location>
</feature>
<feature type="region of interest" description="Disordered" evidence="1">
    <location>
        <begin position="1"/>
        <end position="43"/>
    </location>
</feature>
<evidence type="ECO:0000256" key="1">
    <source>
        <dbReference type="SAM" id="MobiDB-lite"/>
    </source>
</evidence>
<dbReference type="AlphaFoldDB" id="A0A919JIH5"/>
<accession>A0A919JIH5</accession>
<keyword evidence="2" id="KW-0472">Membrane</keyword>
<name>A0A919JIH5_9ACTN</name>
<organism evidence="3 4">
    <name type="scientific">Actinoplanes nipponensis</name>
    <dbReference type="NCBI Taxonomy" id="135950"/>
    <lineage>
        <taxon>Bacteria</taxon>
        <taxon>Bacillati</taxon>
        <taxon>Actinomycetota</taxon>
        <taxon>Actinomycetes</taxon>
        <taxon>Micromonosporales</taxon>
        <taxon>Micromonosporaceae</taxon>
        <taxon>Actinoplanes</taxon>
    </lineage>
</organism>